<proteinExistence type="inferred from homology"/>
<dbReference type="Pfam" id="PF04204">
    <property type="entry name" value="HTS"/>
    <property type="match status" value="1"/>
</dbReference>
<feature type="active site" description="Proton acceptor" evidence="4">
    <location>
        <position position="203"/>
    </location>
</feature>
<comment type="caution">
    <text evidence="6">The sequence shown here is derived from an EMBL/GenBank/DDBJ whole genome shotgun (WGS) entry which is preliminary data.</text>
</comment>
<gene>
    <name evidence="6" type="ORF">FC60_GL001786</name>
</gene>
<dbReference type="RefSeq" id="WP_235806071.1">
    <property type="nucleotide sequence ID" value="NZ_AZFN01000009.1"/>
</dbReference>
<dbReference type="InterPro" id="IPR029062">
    <property type="entry name" value="Class_I_gatase-like"/>
</dbReference>
<feature type="active site" description="Acyl-thioester intermediate" evidence="4 5">
    <location>
        <position position="111"/>
    </location>
</feature>
<dbReference type="InterPro" id="IPR033752">
    <property type="entry name" value="MetA_family"/>
</dbReference>
<name>A0A0R1VAT6_9LACO</name>
<evidence type="ECO:0000256" key="1">
    <source>
        <dbReference type="ARBA" id="ARBA00022605"/>
    </source>
</evidence>
<keyword evidence="1 4" id="KW-0028">Amino-acid biosynthesis</keyword>
<comment type="pathway">
    <text evidence="4">Amino-acid biosynthesis; L-cysteine biosynthesis; L-cysteine from L-serine: step 1/2.</text>
</comment>
<dbReference type="UniPathway" id="UPA00136">
    <property type="reaction ID" value="UER00199"/>
</dbReference>
<evidence type="ECO:0000256" key="3">
    <source>
        <dbReference type="ARBA" id="ARBA00023315"/>
    </source>
</evidence>
<accession>A0A0R1VAT6</accession>
<keyword evidence="4" id="KW-0198">Cysteine biosynthesis</keyword>
<dbReference type="AlphaFoldDB" id="A0A0R1VAT6"/>
<keyword evidence="3 4" id="KW-0012">Acyltransferase</keyword>
<evidence type="ECO:0000256" key="5">
    <source>
        <dbReference type="PIRSR" id="PIRSR000450-1"/>
    </source>
</evidence>
<dbReference type="PIRSF" id="PIRSF000450">
    <property type="entry name" value="H_ser_succinyltr"/>
    <property type="match status" value="1"/>
</dbReference>
<evidence type="ECO:0000313" key="7">
    <source>
        <dbReference type="Proteomes" id="UP000051739"/>
    </source>
</evidence>
<dbReference type="EMBL" id="AZFN01000009">
    <property type="protein sequence ID" value="KRM02610.1"/>
    <property type="molecule type" value="Genomic_DNA"/>
</dbReference>
<keyword evidence="4" id="KW-0963">Cytoplasm</keyword>
<dbReference type="Proteomes" id="UP000051739">
    <property type="component" value="Unassembled WGS sequence"/>
</dbReference>
<evidence type="ECO:0000313" key="6">
    <source>
        <dbReference type="EMBL" id="KRM02610.1"/>
    </source>
</evidence>
<evidence type="ECO:0000256" key="2">
    <source>
        <dbReference type="ARBA" id="ARBA00022679"/>
    </source>
</evidence>
<dbReference type="Gene3D" id="3.40.50.880">
    <property type="match status" value="1"/>
</dbReference>
<feature type="site" description="Important for substrate specificity" evidence="4">
    <location>
        <position position="160"/>
    </location>
</feature>
<dbReference type="GO" id="GO:0006535">
    <property type="term" value="P:cysteine biosynthetic process from serine"/>
    <property type="evidence" value="ECO:0007669"/>
    <property type="project" value="UniProtKB-UniRule"/>
</dbReference>
<sequence length="267" mass="30961">MTITTTIGILNLMHDKLDTQKRFQEVLKFADPQVQIEFLYPVDHYLDRPVPELVAKISQPLAVNQVYRYDAFIITGAPLEQIDFEEVTYYDEIIALLEQLKTKRIPTLFVCWGAMVAMHHFYEIDKYPLANKLFGAYSHQITQPTALLKGLQSGFMAPHARYAEMDSDQIVATKDLVVNAVASNHRNFLLTSREFPFTFLFSHLEYGQRALLKEYQREVQATKSSPGLIARPVNYYMQLGEPVYHWQTVSQRFFENWLTQVKGEITI</sequence>
<reference evidence="6 7" key="1">
    <citation type="journal article" date="2015" name="Genome Announc.">
        <title>Expanding the biotechnology potential of lactobacilli through comparative genomics of 213 strains and associated genera.</title>
        <authorList>
            <person name="Sun Z."/>
            <person name="Harris H.M."/>
            <person name="McCann A."/>
            <person name="Guo C."/>
            <person name="Argimon S."/>
            <person name="Zhang W."/>
            <person name="Yang X."/>
            <person name="Jeffery I.B."/>
            <person name="Cooney J.C."/>
            <person name="Kagawa T.F."/>
            <person name="Liu W."/>
            <person name="Song Y."/>
            <person name="Salvetti E."/>
            <person name="Wrobel A."/>
            <person name="Rasinkangas P."/>
            <person name="Parkhill J."/>
            <person name="Rea M.C."/>
            <person name="O'Sullivan O."/>
            <person name="Ritari J."/>
            <person name="Douillard F.P."/>
            <person name="Paul Ross R."/>
            <person name="Yang R."/>
            <person name="Briner A.E."/>
            <person name="Felis G.E."/>
            <person name="de Vos W.M."/>
            <person name="Barrangou R."/>
            <person name="Klaenhammer T.R."/>
            <person name="Caufield P.W."/>
            <person name="Cui Y."/>
            <person name="Zhang H."/>
            <person name="O'Toole P.W."/>
        </authorList>
    </citation>
    <scope>NUCLEOTIDE SEQUENCE [LARGE SCALE GENOMIC DNA]</scope>
    <source>
        <strain evidence="6 7">DSM 16045</strain>
    </source>
</reference>
<comment type="caution">
    <text evidence="4">Lacks conserved residue(s) required for the propagation of feature annotation.</text>
</comment>
<keyword evidence="7" id="KW-1185">Reference proteome</keyword>
<dbReference type="PANTHER" id="PTHR20919">
    <property type="entry name" value="HOMOSERINE O-SUCCINYLTRANSFERASE"/>
    <property type="match status" value="1"/>
</dbReference>
<dbReference type="GO" id="GO:0005737">
    <property type="term" value="C:cytoplasm"/>
    <property type="evidence" value="ECO:0007669"/>
    <property type="project" value="UniProtKB-SubCell"/>
</dbReference>
<comment type="subcellular location">
    <subcellularLocation>
        <location evidence="4">Cytoplasm</location>
    </subcellularLocation>
</comment>
<comment type="catalytic activity">
    <reaction evidence="4">
        <text>L-serine + acetyl-CoA = O-acetyl-L-serine + CoA</text>
        <dbReference type="Rhea" id="RHEA:24560"/>
        <dbReference type="ChEBI" id="CHEBI:33384"/>
        <dbReference type="ChEBI" id="CHEBI:57287"/>
        <dbReference type="ChEBI" id="CHEBI:57288"/>
        <dbReference type="ChEBI" id="CHEBI:58340"/>
        <dbReference type="EC" id="2.3.1.30"/>
    </reaction>
</comment>
<dbReference type="SUPFAM" id="SSF52317">
    <property type="entry name" value="Class I glutamine amidotransferase-like"/>
    <property type="match status" value="1"/>
</dbReference>
<evidence type="ECO:0000256" key="4">
    <source>
        <dbReference type="HAMAP-Rule" id="MF_00295"/>
    </source>
</evidence>
<comment type="function">
    <text evidence="4">Transfers an acetyl group from acetyl-CoA to L-serine, forming acetyl-L-serine.</text>
</comment>
<keyword evidence="2 4" id="KW-0808">Transferase</keyword>
<dbReference type="GO" id="GO:0009001">
    <property type="term" value="F:serine O-acetyltransferase activity"/>
    <property type="evidence" value="ECO:0007669"/>
    <property type="project" value="UniProtKB-UniRule"/>
</dbReference>
<feature type="binding site" evidence="4">
    <location>
        <position position="132"/>
    </location>
    <ligand>
        <name>substrate</name>
    </ligand>
</feature>
<comment type="similarity">
    <text evidence="4">Belongs to the MetA family.</text>
</comment>
<dbReference type="GO" id="GO:0008899">
    <property type="term" value="F:homoserine O-succinyltransferase activity"/>
    <property type="evidence" value="ECO:0007669"/>
    <property type="project" value="TreeGrafter"/>
</dbReference>
<dbReference type="EC" id="2.3.1.30" evidence="4"/>
<dbReference type="PANTHER" id="PTHR20919:SF0">
    <property type="entry name" value="HOMOSERINE O-SUCCINYLTRANSFERASE"/>
    <property type="match status" value="1"/>
</dbReference>
<dbReference type="HAMAP" id="MF_00295">
    <property type="entry name" value="MetA_acyltransf"/>
    <property type="match status" value="1"/>
</dbReference>
<feature type="site" description="Important for acyl-CoA specificity" evidence="4">
    <location>
        <position position="80"/>
    </location>
</feature>
<organism evidence="6 7">
    <name type="scientific">Limosilactobacillus gastricus DSM 16045</name>
    <dbReference type="NCBI Taxonomy" id="1423749"/>
    <lineage>
        <taxon>Bacteria</taxon>
        <taxon>Bacillati</taxon>
        <taxon>Bacillota</taxon>
        <taxon>Bacilli</taxon>
        <taxon>Lactobacillales</taxon>
        <taxon>Lactobacillaceae</taxon>
        <taxon>Limosilactobacillus</taxon>
    </lineage>
</organism>
<feature type="binding site" evidence="4">
    <location>
        <position position="217"/>
    </location>
    <ligand>
        <name>substrate</name>
    </ligand>
</feature>
<feature type="active site" evidence="4">
    <location>
        <position position="205"/>
    </location>
</feature>
<dbReference type="PATRIC" id="fig|1423749.3.peg.1847"/>
<protein>
    <recommendedName>
        <fullName evidence="4">Serine O-acetyltransferase</fullName>
        <shortName evidence="4">SAT</shortName>
        <ecNumber evidence="4">2.3.1.30</ecNumber>
    </recommendedName>
</protein>